<keyword evidence="1" id="KW-0812">Transmembrane</keyword>
<keyword evidence="1" id="KW-0472">Membrane</keyword>
<evidence type="ECO:0000313" key="2">
    <source>
        <dbReference type="EMBL" id="MBP2387796.1"/>
    </source>
</evidence>
<accession>A0ABS4XHH1</accession>
<protein>
    <submittedName>
        <fullName evidence="2">Uncharacterized protein</fullName>
    </submittedName>
</protein>
<comment type="caution">
    <text evidence="2">The sequence shown here is derived from an EMBL/GenBank/DDBJ whole genome shotgun (WGS) entry which is preliminary data.</text>
</comment>
<organism evidence="2 3">
    <name type="scientific">Paeniglutamicibacter kerguelensis</name>
    <dbReference type="NCBI Taxonomy" id="254788"/>
    <lineage>
        <taxon>Bacteria</taxon>
        <taxon>Bacillati</taxon>
        <taxon>Actinomycetota</taxon>
        <taxon>Actinomycetes</taxon>
        <taxon>Micrococcales</taxon>
        <taxon>Micrococcaceae</taxon>
        <taxon>Paeniglutamicibacter</taxon>
    </lineage>
</organism>
<dbReference type="EMBL" id="JAGIOF010000001">
    <property type="protein sequence ID" value="MBP2387796.1"/>
    <property type="molecule type" value="Genomic_DNA"/>
</dbReference>
<dbReference type="Proteomes" id="UP001296993">
    <property type="component" value="Unassembled WGS sequence"/>
</dbReference>
<evidence type="ECO:0000313" key="3">
    <source>
        <dbReference type="Proteomes" id="UP001296993"/>
    </source>
</evidence>
<sequence length="54" mass="5931">MDFDFTFRELVKIALFVLIAVVVGFIIYFAVAIAPEAIKEFADKMVASGISMTA</sequence>
<gene>
    <name evidence="2" type="ORF">JOF47_003307</name>
</gene>
<feature type="transmembrane region" description="Helical" evidence="1">
    <location>
        <begin position="13"/>
        <end position="34"/>
    </location>
</feature>
<reference evidence="2 3" key="1">
    <citation type="submission" date="2021-03" db="EMBL/GenBank/DDBJ databases">
        <title>Sequencing the genomes of 1000 actinobacteria strains.</title>
        <authorList>
            <person name="Klenk H.-P."/>
        </authorList>
    </citation>
    <scope>NUCLEOTIDE SEQUENCE [LARGE SCALE GENOMIC DNA]</scope>
    <source>
        <strain evidence="2 3">DSM 15797</strain>
    </source>
</reference>
<evidence type="ECO:0000256" key="1">
    <source>
        <dbReference type="SAM" id="Phobius"/>
    </source>
</evidence>
<dbReference type="RefSeq" id="WP_210000313.1">
    <property type="nucleotide sequence ID" value="NZ_BAAAJY010000001.1"/>
</dbReference>
<keyword evidence="1" id="KW-1133">Transmembrane helix</keyword>
<proteinExistence type="predicted"/>
<name>A0ABS4XHH1_9MICC</name>
<keyword evidence="3" id="KW-1185">Reference proteome</keyword>